<comment type="caution">
    <text evidence="2">The sequence shown here is derived from an EMBL/GenBank/DDBJ whole genome shotgun (WGS) entry which is preliminary data.</text>
</comment>
<evidence type="ECO:0000313" key="3">
    <source>
        <dbReference type="Proteomes" id="UP000530514"/>
    </source>
</evidence>
<dbReference type="EMBL" id="JACEIP010000028">
    <property type="protein sequence ID" value="MBA4544085.1"/>
    <property type="molecule type" value="Genomic_DNA"/>
</dbReference>
<gene>
    <name evidence="2" type="ORF">H1164_14460</name>
</gene>
<sequence length="267" mass="32115">MNQFYKVEELADYLYCPERWKKNYTNYERHDRNSLNREITRLEELKKQFHDPVLWELVRKLRQPEYKMIVGLAGLLIFIVVWTLTSFMISLTLMLLTIASGFIYYHYAKNQLQYRIKQSYEEMKSGKVRLVHPELHIYDDDFELEFDDINSICSVYLRCPEKLPVYVHFGFPHHIIKLAAQMKIIQENLFTYKQVKGYLVYKGRSPKSLQLKENVDRLLRQTILGVSQKRIPVRKKQIAPLYRCEECPFCTDCQLKRKEESHAFRID</sequence>
<dbReference type="OrthoDB" id="10010675at2"/>
<feature type="transmembrane region" description="Helical" evidence="1">
    <location>
        <begin position="66"/>
        <end position="82"/>
    </location>
</feature>
<proteinExistence type="predicted"/>
<evidence type="ECO:0000256" key="1">
    <source>
        <dbReference type="SAM" id="Phobius"/>
    </source>
</evidence>
<keyword evidence="3" id="KW-1185">Reference proteome</keyword>
<evidence type="ECO:0000313" key="2">
    <source>
        <dbReference type="EMBL" id="MBA4544085.1"/>
    </source>
</evidence>
<accession>A0A7W1XCE5</accession>
<dbReference type="AlphaFoldDB" id="A0A7W1XCE5"/>
<dbReference type="RefSeq" id="WP_033101502.1">
    <property type="nucleotide sequence ID" value="NZ_JACEIP010000028.1"/>
</dbReference>
<keyword evidence="1" id="KW-0472">Membrane</keyword>
<feature type="transmembrane region" description="Helical" evidence="1">
    <location>
        <begin position="88"/>
        <end position="107"/>
    </location>
</feature>
<keyword evidence="1" id="KW-0812">Transmembrane</keyword>
<name>A0A7W1XCE5_9BACL</name>
<organism evidence="2 3">
    <name type="scientific">Thermoactinomyces daqus</name>
    <dbReference type="NCBI Taxonomy" id="1329516"/>
    <lineage>
        <taxon>Bacteria</taxon>
        <taxon>Bacillati</taxon>
        <taxon>Bacillota</taxon>
        <taxon>Bacilli</taxon>
        <taxon>Bacillales</taxon>
        <taxon>Thermoactinomycetaceae</taxon>
        <taxon>Thermoactinomyces</taxon>
    </lineage>
</organism>
<reference evidence="2 3" key="1">
    <citation type="submission" date="2020-07" db="EMBL/GenBank/DDBJ databases">
        <authorList>
            <person name="Feng H."/>
        </authorList>
    </citation>
    <scope>NUCLEOTIDE SEQUENCE [LARGE SCALE GENOMIC DNA]</scope>
    <source>
        <strain evidence="3">s-11</strain>
    </source>
</reference>
<dbReference type="Proteomes" id="UP000530514">
    <property type="component" value="Unassembled WGS sequence"/>
</dbReference>
<protein>
    <submittedName>
        <fullName evidence="2">Uncharacterized protein</fullName>
    </submittedName>
</protein>
<keyword evidence="1" id="KW-1133">Transmembrane helix</keyword>